<sequence>MASNASHMLEAALEQMDDIIAGNIVQRRFGGHDRQASECSSQLTPAPLEDAALRALQLTEGLRAELGGQGSEDQQDSLRKQVSTDTAHVILKWLERDEVSAVSFTSEGPRHSNRDGHQTRTHMDHPVCKSNIQSEISQIQFIRKGK</sequence>
<evidence type="ECO:0000256" key="1">
    <source>
        <dbReference type="SAM" id="MobiDB-lite"/>
    </source>
</evidence>
<feature type="region of interest" description="Disordered" evidence="1">
    <location>
        <begin position="102"/>
        <end position="124"/>
    </location>
</feature>
<evidence type="ECO:0000313" key="2">
    <source>
        <dbReference type="EMBL" id="TNN75808.1"/>
    </source>
</evidence>
<keyword evidence="3" id="KW-1185">Reference proteome</keyword>
<name>A0A4Z2ICV2_9TELE</name>
<protein>
    <submittedName>
        <fullName evidence="2">Liprin-beta-2</fullName>
    </submittedName>
</protein>
<comment type="caution">
    <text evidence="2">The sequence shown here is derived from an EMBL/GenBank/DDBJ whole genome shotgun (WGS) entry which is preliminary data.</text>
</comment>
<accession>A0A4Z2ICV2</accession>
<proteinExistence type="predicted"/>
<feature type="compositionally biased region" description="Basic and acidic residues" evidence="1">
    <location>
        <begin position="108"/>
        <end position="124"/>
    </location>
</feature>
<dbReference type="OrthoDB" id="6516566at2759"/>
<organism evidence="2 3">
    <name type="scientific">Liparis tanakae</name>
    <name type="common">Tanaka's snailfish</name>
    <dbReference type="NCBI Taxonomy" id="230148"/>
    <lineage>
        <taxon>Eukaryota</taxon>
        <taxon>Metazoa</taxon>
        <taxon>Chordata</taxon>
        <taxon>Craniata</taxon>
        <taxon>Vertebrata</taxon>
        <taxon>Euteleostomi</taxon>
        <taxon>Actinopterygii</taxon>
        <taxon>Neopterygii</taxon>
        <taxon>Teleostei</taxon>
        <taxon>Neoteleostei</taxon>
        <taxon>Acanthomorphata</taxon>
        <taxon>Eupercaria</taxon>
        <taxon>Perciformes</taxon>
        <taxon>Cottioidei</taxon>
        <taxon>Cottales</taxon>
        <taxon>Liparidae</taxon>
        <taxon>Liparis</taxon>
    </lineage>
</organism>
<evidence type="ECO:0000313" key="3">
    <source>
        <dbReference type="Proteomes" id="UP000314294"/>
    </source>
</evidence>
<gene>
    <name evidence="2" type="primary">Ppfibp2_1</name>
    <name evidence="2" type="ORF">EYF80_013955</name>
</gene>
<reference evidence="2 3" key="1">
    <citation type="submission" date="2019-03" db="EMBL/GenBank/DDBJ databases">
        <title>First draft genome of Liparis tanakae, snailfish: a comprehensive survey of snailfish specific genes.</title>
        <authorList>
            <person name="Kim W."/>
            <person name="Song I."/>
            <person name="Jeong J.-H."/>
            <person name="Kim D."/>
            <person name="Kim S."/>
            <person name="Ryu S."/>
            <person name="Song J.Y."/>
            <person name="Lee S.K."/>
        </authorList>
    </citation>
    <scope>NUCLEOTIDE SEQUENCE [LARGE SCALE GENOMIC DNA]</scope>
    <source>
        <tissue evidence="2">Muscle</tissue>
    </source>
</reference>
<dbReference type="EMBL" id="SRLO01000099">
    <property type="protein sequence ID" value="TNN75808.1"/>
    <property type="molecule type" value="Genomic_DNA"/>
</dbReference>
<dbReference type="AlphaFoldDB" id="A0A4Z2ICV2"/>
<dbReference type="Proteomes" id="UP000314294">
    <property type="component" value="Unassembled WGS sequence"/>
</dbReference>